<dbReference type="InParanoid" id="A2FIV9"/>
<organism evidence="2 3">
    <name type="scientific">Trichomonas vaginalis (strain ATCC PRA-98 / G3)</name>
    <dbReference type="NCBI Taxonomy" id="412133"/>
    <lineage>
        <taxon>Eukaryota</taxon>
        <taxon>Metamonada</taxon>
        <taxon>Parabasalia</taxon>
        <taxon>Trichomonadida</taxon>
        <taxon>Trichomonadidae</taxon>
        <taxon>Trichomonas</taxon>
    </lineage>
</organism>
<dbReference type="EMBL" id="DS113820">
    <property type="protein sequence ID" value="EAX95174.1"/>
    <property type="molecule type" value="Genomic_DNA"/>
</dbReference>
<dbReference type="KEGG" id="tva:4752918"/>
<keyword evidence="3" id="KW-1185">Reference proteome</keyword>
<reference evidence="2" key="1">
    <citation type="submission" date="2006-10" db="EMBL/GenBank/DDBJ databases">
        <authorList>
            <person name="Amadeo P."/>
            <person name="Zhao Q."/>
            <person name="Wortman J."/>
            <person name="Fraser-Liggett C."/>
            <person name="Carlton J."/>
        </authorList>
    </citation>
    <scope>NUCLEOTIDE SEQUENCE</scope>
    <source>
        <strain evidence="2">G3</strain>
    </source>
</reference>
<gene>
    <name evidence="2" type="ORF">TVAG_078630</name>
</gene>
<dbReference type="RefSeq" id="XP_001308104.1">
    <property type="nucleotide sequence ID" value="XM_001308103.1"/>
</dbReference>
<proteinExistence type="predicted"/>
<evidence type="ECO:0000256" key="1">
    <source>
        <dbReference type="SAM" id="Phobius"/>
    </source>
</evidence>
<dbReference type="AlphaFoldDB" id="A2FIV9"/>
<accession>A2FIV9</accession>
<dbReference type="VEuPathDB" id="TrichDB:TVAG_078630"/>
<dbReference type="VEuPathDB" id="TrichDB:TVAGG3_0462250"/>
<name>A2FIV9_TRIV3</name>
<evidence type="ECO:0000313" key="3">
    <source>
        <dbReference type="Proteomes" id="UP000001542"/>
    </source>
</evidence>
<evidence type="ECO:0000313" key="2">
    <source>
        <dbReference type="EMBL" id="EAX95174.1"/>
    </source>
</evidence>
<sequence>MISFLFSLTVSYDVNSSTTCRLSNCVLDFEDLNDSQGNLSQVSIFFSDANVDIKNLPTNLTLGLGGDSLLVINRKTNTGFKIIPNLNIQFKLNLTKPSYINIYGKLLSNALTTISLTIKCYDEATVVFSPTTWVRNMFFIINFYSNLKIISKCQEPPVSINRYNNSNLLLQSEVLNLNIHRGIRVIGDLIVSCTLPQSKVLISDVTFRDNSVKFVSTAKTFLIRRFHLEDVIVNAKKVKLQVLDFLRISDSSKLIVQSIDATNIAFVYDSTNLPRIVSDSITYKNIYVKVLSSVANIRTDIFQSKEKVDFSVPTLSVYDKSNTYLHFEVFNNDATYGLIIYNQITDFYRKIYLTEGECSQQSNMRCSSLLHLNNVLENVRTAMSPLTIFIADKYEEIVNFTINDKVADSINITFLNKNYKPKVNLTISCEITSLLMNGIEIVALKNNKLIKNIYGTNCSFRNGISLNSSYISLIDPEIEGDLYLNSSHAIKLKYYDTKNLTLFLNDENLILYQNNLKSTINLSDHNYEEVDIYCDDYSVVANRTDMNSILLGGNFSFSSLKDYNILNCVEPSVATFSPNEVVRNLNLYGTAKFYSKNSVSDQSNITFRSQNAHIEFYENDSKPVGPNELFLENPSNYDSDYVEIQPKILNLSSNTASRTVLPYMSSIKARYLRIHDPSFVLGHVFEGVEEIDVDYSIFAIGYLSCSRIVPFDEKKKIRFNFVNENQNDQFFYDDDWSLFEISVVCFKDPNYKLNISNFEFKFKSIHWNFEGNRSIFEASARDNCIVLKHSENGGKIPDNPKQKKKYMVYVIVGVSLFVVLVISATIMYFVWRKARKNRIESFISDTLSSTLI</sequence>
<protein>
    <submittedName>
        <fullName evidence="2">Uncharacterized protein</fullName>
    </submittedName>
</protein>
<reference evidence="2" key="2">
    <citation type="journal article" date="2007" name="Science">
        <title>Draft genome sequence of the sexually transmitted pathogen Trichomonas vaginalis.</title>
        <authorList>
            <person name="Carlton J.M."/>
            <person name="Hirt R.P."/>
            <person name="Silva J.C."/>
            <person name="Delcher A.L."/>
            <person name="Schatz M."/>
            <person name="Zhao Q."/>
            <person name="Wortman J.R."/>
            <person name="Bidwell S.L."/>
            <person name="Alsmark U.C.M."/>
            <person name="Besteiro S."/>
            <person name="Sicheritz-Ponten T."/>
            <person name="Noel C.J."/>
            <person name="Dacks J.B."/>
            <person name="Foster P.G."/>
            <person name="Simillion C."/>
            <person name="Van de Peer Y."/>
            <person name="Miranda-Saavedra D."/>
            <person name="Barton G.J."/>
            <person name="Westrop G.D."/>
            <person name="Mueller S."/>
            <person name="Dessi D."/>
            <person name="Fiori P.L."/>
            <person name="Ren Q."/>
            <person name="Paulsen I."/>
            <person name="Zhang H."/>
            <person name="Bastida-Corcuera F.D."/>
            <person name="Simoes-Barbosa A."/>
            <person name="Brown M.T."/>
            <person name="Hayes R.D."/>
            <person name="Mukherjee M."/>
            <person name="Okumura C.Y."/>
            <person name="Schneider R."/>
            <person name="Smith A.J."/>
            <person name="Vanacova S."/>
            <person name="Villalvazo M."/>
            <person name="Haas B.J."/>
            <person name="Pertea M."/>
            <person name="Feldblyum T.V."/>
            <person name="Utterback T.R."/>
            <person name="Shu C.L."/>
            <person name="Osoegawa K."/>
            <person name="de Jong P.J."/>
            <person name="Hrdy I."/>
            <person name="Horvathova L."/>
            <person name="Zubacova Z."/>
            <person name="Dolezal P."/>
            <person name="Malik S.B."/>
            <person name="Logsdon J.M. Jr."/>
            <person name="Henze K."/>
            <person name="Gupta A."/>
            <person name="Wang C.C."/>
            <person name="Dunne R.L."/>
            <person name="Upcroft J.A."/>
            <person name="Upcroft P."/>
            <person name="White O."/>
            <person name="Salzberg S.L."/>
            <person name="Tang P."/>
            <person name="Chiu C.-H."/>
            <person name="Lee Y.-S."/>
            <person name="Embley T.M."/>
            <person name="Coombs G.H."/>
            <person name="Mottram J.C."/>
            <person name="Tachezy J."/>
            <person name="Fraser-Liggett C.M."/>
            <person name="Johnson P.J."/>
        </authorList>
    </citation>
    <scope>NUCLEOTIDE SEQUENCE [LARGE SCALE GENOMIC DNA]</scope>
    <source>
        <strain evidence="2">G3</strain>
    </source>
</reference>
<keyword evidence="1" id="KW-1133">Transmembrane helix</keyword>
<feature type="transmembrane region" description="Helical" evidence="1">
    <location>
        <begin position="806"/>
        <end position="831"/>
    </location>
</feature>
<keyword evidence="1" id="KW-0812">Transmembrane</keyword>
<dbReference type="Proteomes" id="UP000001542">
    <property type="component" value="Unassembled WGS sequence"/>
</dbReference>
<keyword evidence="1" id="KW-0472">Membrane</keyword>